<dbReference type="Pfam" id="PF14826">
    <property type="entry name" value="FACT-Spt16_Nlob"/>
    <property type="match status" value="1"/>
</dbReference>
<dbReference type="InterPro" id="IPR029149">
    <property type="entry name" value="Creatin/AminoP/Spt16_N"/>
</dbReference>
<evidence type="ECO:0000259" key="2">
    <source>
        <dbReference type="SMART" id="SM01285"/>
    </source>
</evidence>
<dbReference type="PANTHER" id="PTHR13980:SF15">
    <property type="entry name" value="FACT COMPLEX SUBUNIT SPT16"/>
    <property type="match status" value="1"/>
</dbReference>
<reference evidence="3" key="1">
    <citation type="journal article" date="2005" name="PLoS Biol.">
        <title>The genomes of Oryza sativa: a history of duplications.</title>
        <authorList>
            <person name="Yu J."/>
            <person name="Wang J."/>
            <person name="Lin W."/>
            <person name="Li S."/>
            <person name="Li H."/>
            <person name="Zhou J."/>
            <person name="Ni P."/>
            <person name="Dong W."/>
            <person name="Hu S."/>
            <person name="Zeng C."/>
            <person name="Zhang J."/>
            <person name="Zhang Y."/>
            <person name="Li R."/>
            <person name="Xu Z."/>
            <person name="Li S."/>
            <person name="Li X."/>
            <person name="Zheng H."/>
            <person name="Cong L."/>
            <person name="Lin L."/>
            <person name="Yin J."/>
            <person name="Geng J."/>
            <person name="Li G."/>
            <person name="Shi J."/>
            <person name="Liu J."/>
            <person name="Lv H."/>
            <person name="Li J."/>
            <person name="Wang J."/>
            <person name="Deng Y."/>
            <person name="Ran L."/>
            <person name="Shi X."/>
            <person name="Wang X."/>
            <person name="Wu Q."/>
            <person name="Li C."/>
            <person name="Ren X."/>
            <person name="Wang J."/>
            <person name="Wang X."/>
            <person name="Li D."/>
            <person name="Liu D."/>
            <person name="Zhang X."/>
            <person name="Ji Z."/>
            <person name="Zhao W."/>
            <person name="Sun Y."/>
            <person name="Zhang Z."/>
            <person name="Bao J."/>
            <person name="Han Y."/>
            <person name="Dong L."/>
            <person name="Ji J."/>
            <person name="Chen P."/>
            <person name="Wu S."/>
            <person name="Liu J."/>
            <person name="Xiao Y."/>
            <person name="Bu D."/>
            <person name="Tan J."/>
            <person name="Yang L."/>
            <person name="Ye C."/>
            <person name="Zhang J."/>
            <person name="Xu J."/>
            <person name="Zhou Y."/>
            <person name="Yu Y."/>
            <person name="Zhang B."/>
            <person name="Zhuang S."/>
            <person name="Wei H."/>
            <person name="Liu B."/>
            <person name="Lei M."/>
            <person name="Yu H."/>
            <person name="Li Y."/>
            <person name="Xu H."/>
            <person name="Wei S."/>
            <person name="He X."/>
            <person name="Fang L."/>
            <person name="Zhang Z."/>
            <person name="Zhang Y."/>
            <person name="Huang X."/>
            <person name="Su Z."/>
            <person name="Tong W."/>
            <person name="Li J."/>
            <person name="Tong Z."/>
            <person name="Li S."/>
            <person name="Ye J."/>
            <person name="Wang L."/>
            <person name="Fang L."/>
            <person name="Lei T."/>
            <person name="Chen C."/>
            <person name="Chen H."/>
            <person name="Xu Z."/>
            <person name="Li H."/>
            <person name="Huang H."/>
            <person name="Zhang F."/>
            <person name="Xu H."/>
            <person name="Li N."/>
            <person name="Zhao C."/>
            <person name="Li S."/>
            <person name="Dong L."/>
            <person name="Huang Y."/>
            <person name="Li L."/>
            <person name="Xi Y."/>
            <person name="Qi Q."/>
            <person name="Li W."/>
            <person name="Zhang B."/>
            <person name="Hu W."/>
            <person name="Zhang Y."/>
            <person name="Tian X."/>
            <person name="Jiao Y."/>
            <person name="Liang X."/>
            <person name="Jin J."/>
            <person name="Gao L."/>
            <person name="Zheng W."/>
            <person name="Hao B."/>
            <person name="Liu S."/>
            <person name="Wang W."/>
            <person name="Yuan L."/>
            <person name="Cao M."/>
            <person name="McDermott J."/>
            <person name="Samudrala R."/>
            <person name="Wang J."/>
            <person name="Wong G.K."/>
            <person name="Yang H."/>
        </authorList>
    </citation>
    <scope>NUCLEOTIDE SEQUENCE [LARGE SCALE GENOMIC DNA]</scope>
</reference>
<protein>
    <recommendedName>
        <fullName evidence="1">FACT complex subunit</fullName>
    </recommendedName>
</protein>
<proteinExistence type="inferred from homology"/>
<dbReference type="Proteomes" id="UP000007752">
    <property type="component" value="Chromosome 4"/>
</dbReference>
<comment type="function">
    <text evidence="1">Component of the FACT complex, a general chromatin factor that acts to reorganize nucleosomes. The FACT complex is involved in multiple processes that require DNA as a template such as mRNA elongation, DNA replication and DNA repair. During transcription elongation the FACT complex acts as a histone chaperone that both destabilizes and restores nucleosomal structure. It facilitates the passage of RNA polymerase II and transcription by promoting the dissociation of one histone H2A-H2B dimer from the nucleosome, then subsequently promotes the reestablishment of the nucleosome following the passage of RNA polymerase II.</text>
</comment>
<dbReference type="InterPro" id="IPR036005">
    <property type="entry name" value="Creatinase/aminopeptidase-like"/>
</dbReference>
<feature type="domain" description="FACT complex subunit SPT16 N-terminal lobe" evidence="2">
    <location>
        <begin position="19"/>
        <end position="186"/>
    </location>
</feature>
<dbReference type="Gene3D" id="3.90.230.10">
    <property type="entry name" value="Creatinase/methionine aminopeptidase superfamily"/>
    <property type="match status" value="2"/>
</dbReference>
<keyword evidence="1" id="KW-0805">Transcription regulation</keyword>
<dbReference type="EMBL" id="CM000141">
    <property type="protein sequence ID" value="EEE60743.1"/>
    <property type="molecule type" value="Genomic_DNA"/>
</dbReference>
<dbReference type="InterPro" id="IPR000994">
    <property type="entry name" value="Pept_M24"/>
</dbReference>
<comment type="subcellular location">
    <subcellularLocation>
        <location evidence="1">Nucleus</location>
    </subcellularLocation>
    <subcellularLocation>
        <location evidence="1">Chromosome</location>
    </subcellularLocation>
</comment>
<name>B9FEG0_ORYSJ</name>
<comment type="similarity">
    <text evidence="1">Belongs to the peptidase M24 family. SPT16 subfamily.</text>
</comment>
<dbReference type="Gene3D" id="3.40.350.10">
    <property type="entry name" value="Creatinase/prolidase N-terminal domain"/>
    <property type="match status" value="1"/>
</dbReference>
<comment type="subunit">
    <text evidence="1">Component of the FACT complex.</text>
</comment>
<dbReference type="CDD" id="cd01091">
    <property type="entry name" value="CDC68-like"/>
    <property type="match status" value="1"/>
</dbReference>
<sequence length="430" mass="46889">MADNGNAKPGGGGSGAYTINLDNFSKRLKVFYDHWKEHNSDLWGSSNAIAIATPPPSEDLRYLKSSALDVWLLGYEFPETIIVFMHKQIHFLCSQKKANLIGTLKKASNDAVGADIVLHVKAKNDSGVGLMEDIVRAVCAQSKSDDPIVGHIAKEAPEGKLLEAWADKLIPQRSHVKKASYLTSSVMKNFVVPKLEKVIDEERKVTHSSLMDETEKAILDPLKVKVKLKAENVDICYPPVFQSGGKFDLKPGASSNDDYLYYDSASVIICAIGARYGNYCSNMARTFLIDATPAQSKAYETLMKAHEAALEALKPGNRMSASAGTGIGLEFRESGLNLNPKNDRIIKAGMVFNVSLGLLNLQAETKSEKTKQYSLLLADTCLVPLENLTASCSKLLKDVAYSFNDEDEVLPVKKVEVNAKGGMATNKGHT</sequence>
<dbReference type="InterPro" id="IPR040258">
    <property type="entry name" value="Spt16"/>
</dbReference>
<dbReference type="GO" id="GO:0006281">
    <property type="term" value="P:DNA repair"/>
    <property type="evidence" value="ECO:0007669"/>
    <property type="project" value="UniProtKB-UniRule"/>
</dbReference>
<evidence type="ECO:0000313" key="3">
    <source>
        <dbReference type="EMBL" id="EEE60743.1"/>
    </source>
</evidence>
<keyword evidence="1" id="KW-0234">DNA repair</keyword>
<dbReference type="FunFam" id="3.40.350.10:FF:000006">
    <property type="entry name" value="FACT complex subunit SPT16"/>
    <property type="match status" value="1"/>
</dbReference>
<keyword evidence="1" id="KW-0804">Transcription</keyword>
<dbReference type="SUPFAM" id="SSF55920">
    <property type="entry name" value="Creatinase/aminopeptidase"/>
    <property type="match status" value="1"/>
</dbReference>
<accession>B9FEG0</accession>
<dbReference type="PANTHER" id="PTHR13980">
    <property type="entry name" value="CDC68 RELATED"/>
    <property type="match status" value="1"/>
</dbReference>
<dbReference type="Pfam" id="PF00557">
    <property type="entry name" value="Peptidase_M24"/>
    <property type="match status" value="1"/>
</dbReference>
<organism evidence="3">
    <name type="scientific">Oryza sativa subsp. japonica</name>
    <name type="common">Rice</name>
    <dbReference type="NCBI Taxonomy" id="39947"/>
    <lineage>
        <taxon>Eukaryota</taxon>
        <taxon>Viridiplantae</taxon>
        <taxon>Streptophyta</taxon>
        <taxon>Embryophyta</taxon>
        <taxon>Tracheophyta</taxon>
        <taxon>Spermatophyta</taxon>
        <taxon>Magnoliopsida</taxon>
        <taxon>Liliopsida</taxon>
        <taxon>Poales</taxon>
        <taxon>Poaceae</taxon>
        <taxon>BOP clade</taxon>
        <taxon>Oryzoideae</taxon>
        <taxon>Oryzeae</taxon>
        <taxon>Oryzinae</taxon>
        <taxon>Oryza</taxon>
        <taxon>Oryza sativa</taxon>
    </lineage>
</organism>
<keyword evidence="1" id="KW-0227">DNA damage</keyword>
<dbReference type="GO" id="GO:0006260">
    <property type="term" value="P:DNA replication"/>
    <property type="evidence" value="ECO:0007669"/>
    <property type="project" value="UniProtKB-KW"/>
</dbReference>
<evidence type="ECO:0000256" key="1">
    <source>
        <dbReference type="RuleBase" id="RU367052"/>
    </source>
</evidence>
<keyword evidence="1" id="KW-0235">DNA replication</keyword>
<dbReference type="InterPro" id="IPR029148">
    <property type="entry name" value="FACT-SPT16_Nlobe"/>
</dbReference>
<keyword evidence="1" id="KW-0539">Nucleus</keyword>
<dbReference type="GO" id="GO:0035101">
    <property type="term" value="C:FACT complex"/>
    <property type="evidence" value="ECO:0007669"/>
    <property type="project" value="UniProtKB-UniRule"/>
</dbReference>
<reference evidence="3" key="2">
    <citation type="submission" date="2008-12" db="EMBL/GenBank/DDBJ databases">
        <title>Improved gene annotation of the rice (Oryza sativa) genomes.</title>
        <authorList>
            <person name="Wang J."/>
            <person name="Li R."/>
            <person name="Fan W."/>
            <person name="Huang Q."/>
            <person name="Zhang J."/>
            <person name="Zhou Y."/>
            <person name="Hu Y."/>
            <person name="Zi S."/>
            <person name="Li J."/>
            <person name="Ni P."/>
            <person name="Zheng H."/>
            <person name="Zhang Y."/>
            <person name="Zhao M."/>
            <person name="Hao Q."/>
            <person name="McDermott J."/>
            <person name="Samudrala R."/>
            <person name="Kristiansen K."/>
            <person name="Wong G.K.-S."/>
        </authorList>
    </citation>
    <scope>NUCLEOTIDE SEQUENCE</scope>
</reference>
<dbReference type="AlphaFoldDB" id="B9FEG0"/>
<dbReference type="InterPro" id="IPR033825">
    <property type="entry name" value="Spt16_M24"/>
</dbReference>
<dbReference type="SMART" id="SM01285">
    <property type="entry name" value="FACT-Spt16_Nlob"/>
    <property type="match status" value="1"/>
</dbReference>
<gene>
    <name evidence="3" type="ORF">OsJ_14286</name>
</gene>
<keyword evidence="1" id="KW-0158">Chromosome</keyword>